<proteinExistence type="inferred from homology"/>
<evidence type="ECO:0000256" key="1">
    <source>
        <dbReference type="ARBA" id="ARBA00009861"/>
    </source>
</evidence>
<evidence type="ECO:0000313" key="2">
    <source>
        <dbReference type="Proteomes" id="UP000515121"/>
    </source>
</evidence>
<dbReference type="PANTHER" id="PTHR31147:SF25">
    <property type="entry name" value="HXXXD-TYPE ACYL-TRANSFERASE FAMILY PROTEIN"/>
    <property type="match status" value="1"/>
</dbReference>
<comment type="similarity">
    <text evidence="1">Belongs to the plant acyltransferase family.</text>
</comment>
<dbReference type="Pfam" id="PF02458">
    <property type="entry name" value="Transferase"/>
    <property type="match status" value="1"/>
</dbReference>
<dbReference type="KEGG" id="dzi:111296622"/>
<protein>
    <submittedName>
        <fullName evidence="3">Spermidine coumaroyl-CoA acyltransferase-like</fullName>
    </submittedName>
</protein>
<keyword evidence="2" id="KW-1185">Reference proteome</keyword>
<organism evidence="2 3">
    <name type="scientific">Durio zibethinus</name>
    <name type="common">Durian</name>
    <dbReference type="NCBI Taxonomy" id="66656"/>
    <lineage>
        <taxon>Eukaryota</taxon>
        <taxon>Viridiplantae</taxon>
        <taxon>Streptophyta</taxon>
        <taxon>Embryophyta</taxon>
        <taxon>Tracheophyta</taxon>
        <taxon>Spermatophyta</taxon>
        <taxon>Magnoliopsida</taxon>
        <taxon>eudicotyledons</taxon>
        <taxon>Gunneridae</taxon>
        <taxon>Pentapetalae</taxon>
        <taxon>rosids</taxon>
        <taxon>malvids</taxon>
        <taxon>Malvales</taxon>
        <taxon>Malvaceae</taxon>
        <taxon>Helicteroideae</taxon>
        <taxon>Durio</taxon>
    </lineage>
</organism>
<dbReference type="AlphaFoldDB" id="A0A6P5Z209"/>
<dbReference type="Proteomes" id="UP000515121">
    <property type="component" value="Unplaced"/>
</dbReference>
<dbReference type="InterPro" id="IPR023213">
    <property type="entry name" value="CAT-like_dom_sf"/>
</dbReference>
<gene>
    <name evidence="3" type="primary">LOC111296622</name>
</gene>
<name>A0A6P5Z209_DURZI</name>
<dbReference type="PANTHER" id="PTHR31147">
    <property type="entry name" value="ACYL TRANSFERASE 4"/>
    <property type="match status" value="1"/>
</dbReference>
<dbReference type="Gene3D" id="3.30.559.10">
    <property type="entry name" value="Chloramphenicol acetyltransferase-like domain"/>
    <property type="match status" value="2"/>
</dbReference>
<dbReference type="InterPro" id="IPR050898">
    <property type="entry name" value="Plant_acyltransferase"/>
</dbReference>
<reference evidence="3" key="1">
    <citation type="submission" date="2025-08" db="UniProtKB">
        <authorList>
            <consortium name="RefSeq"/>
        </authorList>
    </citation>
    <scope>IDENTIFICATION</scope>
    <source>
        <tissue evidence="3">Fruit stalk</tissue>
    </source>
</reference>
<evidence type="ECO:0000313" key="3">
    <source>
        <dbReference type="RefSeq" id="XP_022746753.1"/>
    </source>
</evidence>
<dbReference type="RefSeq" id="XP_022746753.1">
    <property type="nucleotide sequence ID" value="XM_022891018.1"/>
</dbReference>
<accession>A0A6P5Z209</accession>
<dbReference type="GeneID" id="111296622"/>
<dbReference type="OrthoDB" id="671439at2759"/>
<sequence length="472" mass="52302">MATNNSISFSVDKKDVVLVKPFKPTPSEVLSLSTIDNDRTLELICHSVFVYLANDDFCSGDSPDEVKPKQKELKDPACIIEEALSKVLFYYYPLAGKLKRQTDGKLRITCNADGVPFLVASANCHLSTLNYLDGIDVVTAKQFAFEFPSESDDGYYPLVLQVTKFLCGGFTIALSLSHSVCDGFGASQFFRALAEFASGKSEPSVKPVWERQLLVAKPIQEIPQFMVDNDSLATSPYLPTTDIVHQCFYVTGESIKRLKKTLMKESKDEFLKESVTSLEVLAAYTWRARFRALKLNSDGNTVLSMAVGIRRTLNPPLPEGYYGNAFTSASTAINGRELNEGSLTKAVKQIKESKKLASTNDYIWKLLSINEKLRELNMKFETASGANMVITDWRQLGLLEDVDFGWKGAVNLTPLPWDIFGYVDLVLILPPCKLDQSMKGGVRMLVSLPKAAIAMFREEMDALNHDDGVAGA</sequence>